<feature type="transmembrane region" description="Helical" evidence="2">
    <location>
        <begin position="58"/>
        <end position="78"/>
    </location>
</feature>
<feature type="compositionally biased region" description="Acidic residues" evidence="1">
    <location>
        <begin position="173"/>
        <end position="184"/>
    </location>
</feature>
<gene>
    <name evidence="3" type="ORF">D8674_002137</name>
</gene>
<sequence>MEENASLIIGEFKILTSIPNLQISETMKNFCSSISSSPLFSSIVALYALILLYLPNHFLRIVFSPVLIITGILLLTILRMGAIQRIETEDDEREQMETNRSLLESEENRGSSNGLQEQIPSLQDDQEHRFFDDQSETDSESEAGFDPNPCFEDLFVEWNLKAPLEVIYEEYEGEEDEVDPDENDPASNRKEGDQVLSLDKHPSLSLYYPESDSDSSSDGRFSVDGVWDSPEAICFRWEEDREGLIEIALDGNSKRGSLDFRVDHDHEEENLIEIDISPTRSNEFCAEKWQFSGDFRFS</sequence>
<keyword evidence="4" id="KW-1185">Reference proteome</keyword>
<feature type="compositionally biased region" description="Basic and acidic residues" evidence="1">
    <location>
        <begin position="187"/>
        <end position="202"/>
    </location>
</feature>
<reference evidence="3 4" key="3">
    <citation type="submission" date="2019-11" db="EMBL/GenBank/DDBJ databases">
        <title>A de novo genome assembly of a pear dwarfing rootstock.</title>
        <authorList>
            <person name="Wang F."/>
            <person name="Wang J."/>
            <person name="Li S."/>
            <person name="Zhang Y."/>
            <person name="Fang M."/>
            <person name="Ma L."/>
            <person name="Zhao Y."/>
            <person name="Jiang S."/>
        </authorList>
    </citation>
    <scope>NUCLEOTIDE SEQUENCE [LARGE SCALE GENOMIC DNA]</scope>
    <source>
        <strain evidence="3">S2</strain>
        <tissue evidence="3">Leaf</tissue>
    </source>
</reference>
<dbReference type="Proteomes" id="UP000327157">
    <property type="component" value="Chromosome 10"/>
</dbReference>
<feature type="transmembrane region" description="Helical" evidence="2">
    <location>
        <begin position="30"/>
        <end position="52"/>
    </location>
</feature>
<evidence type="ECO:0000256" key="1">
    <source>
        <dbReference type="SAM" id="MobiDB-lite"/>
    </source>
</evidence>
<evidence type="ECO:0008006" key="5">
    <source>
        <dbReference type="Google" id="ProtNLM"/>
    </source>
</evidence>
<accession>A0A5N5FIU6</accession>
<feature type="region of interest" description="Disordered" evidence="1">
    <location>
        <begin position="173"/>
        <end position="224"/>
    </location>
</feature>
<feature type="compositionally biased region" description="Low complexity" evidence="1">
    <location>
        <begin position="203"/>
        <end position="216"/>
    </location>
</feature>
<comment type="caution">
    <text evidence="3">The sequence shown here is derived from an EMBL/GenBank/DDBJ whole genome shotgun (WGS) entry which is preliminary data.</text>
</comment>
<proteinExistence type="predicted"/>
<feature type="compositionally biased region" description="Polar residues" evidence="1">
    <location>
        <begin position="110"/>
        <end position="123"/>
    </location>
</feature>
<keyword evidence="2" id="KW-0812">Transmembrane</keyword>
<feature type="region of interest" description="Disordered" evidence="1">
    <location>
        <begin position="89"/>
        <end position="124"/>
    </location>
</feature>
<dbReference type="EMBL" id="SMOL01000695">
    <property type="protein sequence ID" value="KAB2601132.1"/>
    <property type="molecule type" value="Genomic_DNA"/>
</dbReference>
<evidence type="ECO:0000313" key="4">
    <source>
        <dbReference type="Proteomes" id="UP000327157"/>
    </source>
</evidence>
<keyword evidence="2" id="KW-0472">Membrane</keyword>
<keyword evidence="2" id="KW-1133">Transmembrane helix</keyword>
<evidence type="ECO:0000313" key="3">
    <source>
        <dbReference type="EMBL" id="KAB2601132.1"/>
    </source>
</evidence>
<reference evidence="4" key="2">
    <citation type="submission" date="2019-10" db="EMBL/GenBank/DDBJ databases">
        <title>A de novo genome assembly of a pear dwarfing rootstock.</title>
        <authorList>
            <person name="Wang F."/>
            <person name="Wang J."/>
            <person name="Li S."/>
            <person name="Zhang Y."/>
            <person name="Fang M."/>
            <person name="Ma L."/>
            <person name="Zhao Y."/>
            <person name="Jiang S."/>
        </authorList>
    </citation>
    <scope>NUCLEOTIDE SEQUENCE [LARGE SCALE GENOMIC DNA]</scope>
</reference>
<reference evidence="3 4" key="1">
    <citation type="submission" date="2019-09" db="EMBL/GenBank/DDBJ databases">
        <authorList>
            <person name="Ou C."/>
        </authorList>
    </citation>
    <scope>NUCLEOTIDE SEQUENCE [LARGE SCALE GENOMIC DNA]</scope>
    <source>
        <strain evidence="3">S2</strain>
        <tissue evidence="3">Leaf</tissue>
    </source>
</reference>
<dbReference type="PANTHER" id="PTHR37746:SF1">
    <property type="entry name" value="TRANSMEMBRANE PROTEIN"/>
    <property type="match status" value="1"/>
</dbReference>
<protein>
    <recommendedName>
        <fullName evidence="5">Transmembrane protein</fullName>
    </recommendedName>
</protein>
<dbReference type="AlphaFoldDB" id="A0A5N5FIU6"/>
<evidence type="ECO:0000256" key="2">
    <source>
        <dbReference type="SAM" id="Phobius"/>
    </source>
</evidence>
<dbReference type="OrthoDB" id="1939257at2759"/>
<organism evidence="3 4">
    <name type="scientific">Pyrus ussuriensis x Pyrus communis</name>
    <dbReference type="NCBI Taxonomy" id="2448454"/>
    <lineage>
        <taxon>Eukaryota</taxon>
        <taxon>Viridiplantae</taxon>
        <taxon>Streptophyta</taxon>
        <taxon>Embryophyta</taxon>
        <taxon>Tracheophyta</taxon>
        <taxon>Spermatophyta</taxon>
        <taxon>Magnoliopsida</taxon>
        <taxon>eudicotyledons</taxon>
        <taxon>Gunneridae</taxon>
        <taxon>Pentapetalae</taxon>
        <taxon>rosids</taxon>
        <taxon>fabids</taxon>
        <taxon>Rosales</taxon>
        <taxon>Rosaceae</taxon>
        <taxon>Amygdaloideae</taxon>
        <taxon>Maleae</taxon>
        <taxon>Pyrus</taxon>
    </lineage>
</organism>
<name>A0A5N5FIU6_9ROSA</name>
<dbReference type="PANTHER" id="PTHR37746">
    <property type="entry name" value="TRANSMEMBRANE PROTEIN"/>
    <property type="match status" value="1"/>
</dbReference>